<reference evidence="3" key="1">
    <citation type="submission" date="2017-03" db="EMBL/GenBank/DDBJ databases">
        <title>Genomes of endolithic fungi from Antarctica.</title>
        <authorList>
            <person name="Coleine C."/>
            <person name="Masonjones S."/>
            <person name="Stajich J.E."/>
        </authorList>
    </citation>
    <scope>NUCLEOTIDE SEQUENCE [LARGE SCALE GENOMIC DNA]</scope>
    <source>
        <strain evidence="3">CCFEE 5527</strain>
    </source>
</reference>
<dbReference type="Proteomes" id="UP000192596">
    <property type="component" value="Unassembled WGS sequence"/>
</dbReference>
<dbReference type="AlphaFoldDB" id="A0A1V8SUT4"/>
<sequence length="370" mass="41202">MAPKLLTLALISSCAAFTIPTSYNATKTVQPGSTTQAPAHEHEWVTVHIRADSAQNVHNPDSEPTYTDQVSGEAIQKSQILKGVGPPEAEEHRYFDWDETCTDANDRQMIFQAWQNFQPLVDTTTQRLTTLAAGYPEPGKAEKTNAKNEKYIKQTDPAFTQMFNARSGFLSNVKQAFESITAGIKSIPNRPGNDPGPPALRFVCDKHAQVKDQDGGTLCTSGAQAPEAQTFLAQSATDKNIEIKHRLSTASTIVFCPPFFDDTYAPTLNSILGSKPADYAFTLPEVNCKDRIMLHEYLHLKWTSDLFPGEGYDDIGWEKIAISAKKLRIDDHLKKPDAYAWYALYSFFNNYNGQCNDIWPKGVKRPTSRT</sequence>
<evidence type="ECO:0008006" key="4">
    <source>
        <dbReference type="Google" id="ProtNLM"/>
    </source>
</evidence>
<dbReference type="InParanoid" id="A0A1V8SUT4"/>
<keyword evidence="3" id="KW-1185">Reference proteome</keyword>
<protein>
    <recommendedName>
        <fullName evidence="4">Lysine-specific metallo-endopeptidase domain-containing protein</fullName>
    </recommendedName>
</protein>
<dbReference type="Gene3D" id="3.40.390.10">
    <property type="entry name" value="Collagenase (Catalytic Domain)"/>
    <property type="match status" value="1"/>
</dbReference>
<evidence type="ECO:0000313" key="3">
    <source>
        <dbReference type="Proteomes" id="UP000192596"/>
    </source>
</evidence>
<keyword evidence="1" id="KW-0732">Signal</keyword>
<dbReference type="OrthoDB" id="4753969at2759"/>
<dbReference type="GO" id="GO:0008237">
    <property type="term" value="F:metallopeptidase activity"/>
    <property type="evidence" value="ECO:0007669"/>
    <property type="project" value="InterPro"/>
</dbReference>
<comment type="caution">
    <text evidence="2">The sequence shown here is derived from an EMBL/GenBank/DDBJ whole genome shotgun (WGS) entry which is preliminary data.</text>
</comment>
<dbReference type="EMBL" id="NAJO01000026">
    <property type="protein sequence ID" value="OQO02810.1"/>
    <property type="molecule type" value="Genomic_DNA"/>
</dbReference>
<feature type="signal peptide" evidence="1">
    <location>
        <begin position="1"/>
        <end position="16"/>
    </location>
</feature>
<evidence type="ECO:0000313" key="2">
    <source>
        <dbReference type="EMBL" id="OQO02810.1"/>
    </source>
</evidence>
<dbReference type="InterPro" id="IPR024079">
    <property type="entry name" value="MetalloPept_cat_dom_sf"/>
</dbReference>
<name>A0A1V8SUT4_9PEZI</name>
<organism evidence="2 3">
    <name type="scientific">Cryoendolithus antarcticus</name>
    <dbReference type="NCBI Taxonomy" id="1507870"/>
    <lineage>
        <taxon>Eukaryota</taxon>
        <taxon>Fungi</taxon>
        <taxon>Dikarya</taxon>
        <taxon>Ascomycota</taxon>
        <taxon>Pezizomycotina</taxon>
        <taxon>Dothideomycetes</taxon>
        <taxon>Dothideomycetidae</taxon>
        <taxon>Cladosporiales</taxon>
        <taxon>Cladosporiaceae</taxon>
        <taxon>Cryoendolithus</taxon>
    </lineage>
</organism>
<accession>A0A1V8SUT4</accession>
<feature type="chain" id="PRO_5013342881" description="Lysine-specific metallo-endopeptidase domain-containing protein" evidence="1">
    <location>
        <begin position="17"/>
        <end position="370"/>
    </location>
</feature>
<gene>
    <name evidence="2" type="ORF">B0A48_11093</name>
</gene>
<evidence type="ECO:0000256" key="1">
    <source>
        <dbReference type="SAM" id="SignalP"/>
    </source>
</evidence>
<proteinExistence type="predicted"/>